<feature type="transmembrane region" description="Helical" evidence="5">
    <location>
        <begin position="92"/>
        <end position="114"/>
    </location>
</feature>
<proteinExistence type="predicted"/>
<evidence type="ECO:0000256" key="3">
    <source>
        <dbReference type="ARBA" id="ARBA00022989"/>
    </source>
</evidence>
<dbReference type="SUPFAM" id="SSF103473">
    <property type="entry name" value="MFS general substrate transporter"/>
    <property type="match status" value="1"/>
</dbReference>
<feature type="transmembrane region" description="Helical" evidence="5">
    <location>
        <begin position="57"/>
        <end position="80"/>
    </location>
</feature>
<dbReference type="GO" id="GO:0016020">
    <property type="term" value="C:membrane"/>
    <property type="evidence" value="ECO:0007669"/>
    <property type="project" value="UniProtKB-SubCell"/>
</dbReference>
<keyword evidence="2 5" id="KW-0812">Transmembrane</keyword>
<dbReference type="InterPro" id="IPR036259">
    <property type="entry name" value="MFS_trans_sf"/>
</dbReference>
<dbReference type="InterPro" id="IPR011701">
    <property type="entry name" value="MFS"/>
</dbReference>
<feature type="transmembrane region" description="Helical" evidence="5">
    <location>
        <begin position="304"/>
        <end position="328"/>
    </location>
</feature>
<feature type="transmembrane region" description="Helical" evidence="5">
    <location>
        <begin position="216"/>
        <end position="238"/>
    </location>
</feature>
<feature type="transmembrane region" description="Helical" evidence="5">
    <location>
        <begin position="402"/>
        <end position="422"/>
    </location>
</feature>
<evidence type="ECO:0000256" key="4">
    <source>
        <dbReference type="ARBA" id="ARBA00023136"/>
    </source>
</evidence>
<dbReference type="Proteomes" id="UP000887575">
    <property type="component" value="Unassembled WGS sequence"/>
</dbReference>
<keyword evidence="7" id="KW-1185">Reference proteome</keyword>
<feature type="transmembrane region" description="Helical" evidence="5">
    <location>
        <begin position="126"/>
        <end position="145"/>
    </location>
</feature>
<dbReference type="PROSITE" id="PS50850">
    <property type="entry name" value="MFS"/>
    <property type="match status" value="1"/>
</dbReference>
<dbReference type="InterPro" id="IPR020846">
    <property type="entry name" value="MFS_dom"/>
</dbReference>
<comment type="subcellular location">
    <subcellularLocation>
        <location evidence="1">Membrane</location>
        <topology evidence="1">Multi-pass membrane protein</topology>
    </subcellularLocation>
</comment>
<keyword evidence="3 5" id="KW-1133">Transmembrane helix</keyword>
<dbReference type="Gene3D" id="1.20.1250.20">
    <property type="entry name" value="MFS general substrate transporter like domains"/>
    <property type="match status" value="2"/>
</dbReference>
<feature type="transmembrane region" description="Helical" evidence="5">
    <location>
        <begin position="190"/>
        <end position="210"/>
    </location>
</feature>
<feature type="transmembrane region" description="Helical" evidence="5">
    <location>
        <begin position="449"/>
        <end position="471"/>
    </location>
</feature>
<keyword evidence="4 5" id="KW-0472">Membrane</keyword>
<feature type="transmembrane region" description="Helical" evidence="5">
    <location>
        <begin position="271"/>
        <end position="292"/>
    </location>
</feature>
<dbReference type="WBParaSite" id="MBELARI_LOCUS7684">
    <property type="protein sequence ID" value="MBELARI_LOCUS7684"/>
    <property type="gene ID" value="MBELARI_LOCUS7684"/>
</dbReference>
<evidence type="ECO:0000259" key="6">
    <source>
        <dbReference type="PROSITE" id="PS50850"/>
    </source>
</evidence>
<organism evidence="7 8">
    <name type="scientific">Mesorhabditis belari</name>
    <dbReference type="NCBI Taxonomy" id="2138241"/>
    <lineage>
        <taxon>Eukaryota</taxon>
        <taxon>Metazoa</taxon>
        <taxon>Ecdysozoa</taxon>
        <taxon>Nematoda</taxon>
        <taxon>Chromadorea</taxon>
        <taxon>Rhabditida</taxon>
        <taxon>Rhabditina</taxon>
        <taxon>Rhabditomorpha</taxon>
        <taxon>Rhabditoidea</taxon>
        <taxon>Rhabditidae</taxon>
        <taxon>Mesorhabditinae</taxon>
        <taxon>Mesorhabditis</taxon>
    </lineage>
</organism>
<protein>
    <submittedName>
        <fullName evidence="8">Major facilitator superfamily (MFS) profile domain-containing protein</fullName>
    </submittedName>
</protein>
<dbReference type="CDD" id="cd17399">
    <property type="entry name" value="MFS_MFSD7"/>
    <property type="match status" value="1"/>
</dbReference>
<feature type="transmembrane region" description="Helical" evidence="5">
    <location>
        <begin position="151"/>
        <end position="170"/>
    </location>
</feature>
<evidence type="ECO:0000256" key="5">
    <source>
        <dbReference type="SAM" id="Phobius"/>
    </source>
</evidence>
<feature type="transmembrane region" description="Helical" evidence="5">
    <location>
        <begin position="340"/>
        <end position="357"/>
    </location>
</feature>
<dbReference type="Pfam" id="PF07690">
    <property type="entry name" value="MFS_1"/>
    <property type="match status" value="1"/>
</dbReference>
<dbReference type="AlphaFoldDB" id="A0AAF3FLB9"/>
<evidence type="ECO:0000313" key="8">
    <source>
        <dbReference type="WBParaSite" id="MBELARI_LOCUS7684"/>
    </source>
</evidence>
<accession>A0AAF3FLB9</accession>
<sequence>MEDGREIATDKIDIQLKEIKSENPYKPCEREPSVKSNGCGKDEEENGIQLRVYRRRWMILLVVALLNNTNTISWIAYASVSNIVNIFYEGDWAGYFSVVYMAVTIPVGFLAMWLSRKFGLRTAILIAAWTNGIGGFIRFSASFLANPYRGYVALSGQAIAAIAYPFIMFLPTKVAGAWFSEKERGLATTIGVMSNPLGVFMASVISPAMVTAPAHVVFLNAFTFVPSIAAAILATIVVKRSEPKIPPTFSAGVQQMDFAAGFAACFKNVQYIILLVVMGGGIGMFNCLYTVISELLCPSGYSNSFAGLCSALMIVGGVFGATASGIIVDRTGRYAETIKIAMAVAVIFGLTFLQLTLRPNLHWLIVPTVLLFGVLGLATYPVGLQLSAECTYPVSEETSTGLIVLMGQIQSLFYVLTMRFLYRDIGQDREKIQVCRVDDNDKANKPSDATVSIMVFSVIAALLALLLIGLFRPVYKRMEAENANRAKADKDKEIALAEKKLNAGLPNENTTTTPLTA</sequence>
<feature type="transmembrane region" description="Helical" evidence="5">
    <location>
        <begin position="363"/>
        <end position="382"/>
    </location>
</feature>
<evidence type="ECO:0000256" key="2">
    <source>
        <dbReference type="ARBA" id="ARBA00022692"/>
    </source>
</evidence>
<evidence type="ECO:0000256" key="1">
    <source>
        <dbReference type="ARBA" id="ARBA00004141"/>
    </source>
</evidence>
<reference evidence="8" key="1">
    <citation type="submission" date="2024-02" db="UniProtKB">
        <authorList>
            <consortium name="WormBaseParasite"/>
        </authorList>
    </citation>
    <scope>IDENTIFICATION</scope>
</reference>
<dbReference type="InterPro" id="IPR049680">
    <property type="entry name" value="FLVCR1-2_SLC49-like"/>
</dbReference>
<dbReference type="PANTHER" id="PTHR10924">
    <property type="entry name" value="MAJOR FACILITATOR SUPERFAMILY PROTEIN-RELATED"/>
    <property type="match status" value="1"/>
</dbReference>
<dbReference type="PANTHER" id="PTHR10924:SF6">
    <property type="entry name" value="SOLUTE CARRIER FAMILY 49 MEMBER A3"/>
    <property type="match status" value="1"/>
</dbReference>
<dbReference type="GO" id="GO:0022857">
    <property type="term" value="F:transmembrane transporter activity"/>
    <property type="evidence" value="ECO:0007669"/>
    <property type="project" value="InterPro"/>
</dbReference>
<evidence type="ECO:0000313" key="7">
    <source>
        <dbReference type="Proteomes" id="UP000887575"/>
    </source>
</evidence>
<feature type="domain" description="Major facilitator superfamily (MFS) profile" evidence="6">
    <location>
        <begin position="56"/>
        <end position="472"/>
    </location>
</feature>
<name>A0AAF3FLB9_9BILA</name>